<dbReference type="InterPro" id="IPR002104">
    <property type="entry name" value="Integrase_catalytic"/>
</dbReference>
<dbReference type="Proteomes" id="UP000243706">
    <property type="component" value="Chromosome 1"/>
</dbReference>
<dbReference type="GO" id="GO:0003677">
    <property type="term" value="F:DNA binding"/>
    <property type="evidence" value="ECO:0007669"/>
    <property type="project" value="InterPro"/>
</dbReference>
<name>A0A240C1S1_9STAP</name>
<evidence type="ECO:0000259" key="2">
    <source>
        <dbReference type="PROSITE" id="PS51898"/>
    </source>
</evidence>
<dbReference type="InterPro" id="IPR011010">
    <property type="entry name" value="DNA_brk_join_enz"/>
</dbReference>
<dbReference type="PANTHER" id="PTHR30349">
    <property type="entry name" value="PHAGE INTEGRASE-RELATED"/>
    <property type="match status" value="1"/>
</dbReference>
<dbReference type="GO" id="GO:0015074">
    <property type="term" value="P:DNA integration"/>
    <property type="evidence" value="ECO:0007669"/>
    <property type="project" value="InterPro"/>
</dbReference>
<proteinExistence type="predicted"/>
<dbReference type="Pfam" id="PF00589">
    <property type="entry name" value="Phage_integrase"/>
    <property type="match status" value="1"/>
</dbReference>
<dbReference type="PROSITE" id="PS51898">
    <property type="entry name" value="TYR_RECOMBINASE"/>
    <property type="match status" value="1"/>
</dbReference>
<evidence type="ECO:0000256" key="1">
    <source>
        <dbReference type="ARBA" id="ARBA00023172"/>
    </source>
</evidence>
<dbReference type="InterPro" id="IPR050090">
    <property type="entry name" value="Tyrosine_recombinase_XerCD"/>
</dbReference>
<sequence>MKRALQRAVYDRLIYFNPYDGVELQYKNLKEPQKAQYLPKDKIKPFLDLVKKRNIHQYYMFRRMIETGIRVGEANALLWSDYNNKEKTLSITKSYDQKKDQWNPIKNKENRTIYITYDLAKELTKLKYLQNANRIVNEDMYNSDNDCTFYNAFDDPLPRSTTHNTMKQITEKLLGKDNALSIHKLRHTHATLLLVSDVPMKVIQERLGHKTMAVTEQVYSHVTKQMNQKAKDDFEEFINKTKIFLLFCTHFAPKRVYL</sequence>
<dbReference type="EMBL" id="LT906464">
    <property type="protein sequence ID" value="SNW02061.1"/>
    <property type="molecule type" value="Genomic_DNA"/>
</dbReference>
<feature type="domain" description="Tyr recombinase" evidence="2">
    <location>
        <begin position="33"/>
        <end position="232"/>
    </location>
</feature>
<keyword evidence="1" id="KW-0233">DNA recombination</keyword>
<evidence type="ECO:0000313" key="3">
    <source>
        <dbReference type="EMBL" id="SNW02061.1"/>
    </source>
</evidence>
<reference evidence="3 4" key="1">
    <citation type="submission" date="2017-06" db="EMBL/GenBank/DDBJ databases">
        <authorList>
            <consortium name="Pathogen Informatics"/>
        </authorList>
    </citation>
    <scope>NUCLEOTIDE SEQUENCE [LARGE SCALE GENOMIC DNA]</scope>
    <source>
        <strain evidence="3 4">NCTC13833</strain>
    </source>
</reference>
<dbReference type="AlphaFoldDB" id="A0A240C1S1"/>
<dbReference type="PANTHER" id="PTHR30349:SF64">
    <property type="entry name" value="PROPHAGE INTEGRASE INTD-RELATED"/>
    <property type="match status" value="1"/>
</dbReference>
<dbReference type="Gene3D" id="1.10.443.10">
    <property type="entry name" value="Intergrase catalytic core"/>
    <property type="match status" value="1"/>
</dbReference>
<dbReference type="GO" id="GO:0006310">
    <property type="term" value="P:DNA recombination"/>
    <property type="evidence" value="ECO:0007669"/>
    <property type="project" value="UniProtKB-KW"/>
</dbReference>
<evidence type="ECO:0000313" key="4">
    <source>
        <dbReference type="Proteomes" id="UP000243706"/>
    </source>
</evidence>
<gene>
    <name evidence="3" type="primary">xerC_2</name>
    <name evidence="3" type="ORF">SAMEA4412661_00930</name>
</gene>
<dbReference type="CDD" id="cd01189">
    <property type="entry name" value="INT_ICEBs1_C_like"/>
    <property type="match status" value="1"/>
</dbReference>
<protein>
    <submittedName>
        <fullName evidence="3">Integrase family protein</fullName>
    </submittedName>
</protein>
<organism evidence="3 4">
    <name type="scientific">Staphylococcus muscae</name>
    <dbReference type="NCBI Taxonomy" id="1294"/>
    <lineage>
        <taxon>Bacteria</taxon>
        <taxon>Bacillati</taxon>
        <taxon>Bacillota</taxon>
        <taxon>Bacilli</taxon>
        <taxon>Bacillales</taxon>
        <taxon>Staphylococcaceae</taxon>
        <taxon>Staphylococcus</taxon>
    </lineage>
</organism>
<accession>A0A240C1S1</accession>
<dbReference type="SUPFAM" id="SSF56349">
    <property type="entry name" value="DNA breaking-rejoining enzymes"/>
    <property type="match status" value="1"/>
</dbReference>
<dbReference type="InterPro" id="IPR013762">
    <property type="entry name" value="Integrase-like_cat_sf"/>
</dbReference>